<dbReference type="Gene3D" id="1.10.260.40">
    <property type="entry name" value="lambda repressor-like DNA-binding domains"/>
    <property type="match status" value="1"/>
</dbReference>
<organism evidence="2 3">
    <name type="scientific">Actinocatenispora sera</name>
    <dbReference type="NCBI Taxonomy" id="390989"/>
    <lineage>
        <taxon>Bacteria</taxon>
        <taxon>Bacillati</taxon>
        <taxon>Actinomycetota</taxon>
        <taxon>Actinomycetes</taxon>
        <taxon>Micromonosporales</taxon>
        <taxon>Micromonosporaceae</taxon>
        <taxon>Actinocatenispora</taxon>
    </lineage>
</organism>
<keyword evidence="3" id="KW-1185">Reference proteome</keyword>
<dbReference type="SUPFAM" id="SSF47413">
    <property type="entry name" value="lambda repressor-like DNA-binding domains"/>
    <property type="match status" value="1"/>
</dbReference>
<dbReference type="EMBL" id="AP023354">
    <property type="protein sequence ID" value="BCJ30539.1"/>
    <property type="molecule type" value="Genomic_DNA"/>
</dbReference>
<sequence>MAVRNDRLYAALTAAGESYNTLAEKAQVDPKTVQRWVQNGRVPHPRIAVAVARLLHTQPNNLWPSFGQPKAEVAPTSELVGFYAGLTEVPAMLLSGLLEAATVGIDVQGDFAQPGLVDLLADRADSGVAVRVVLPSRQYATRQTPASRVEWLERFYAPLLGYANVTLARAACPLSTVLVRGDDDMMVRSALEGCPAPAWPVMHARRLPGGGLVTAYRLAFECLFDQADLVQAAPASTLRVVA</sequence>
<dbReference type="CDD" id="cd00093">
    <property type="entry name" value="HTH_XRE"/>
    <property type="match status" value="1"/>
</dbReference>
<dbReference type="AlphaFoldDB" id="A0A810L620"/>
<name>A0A810L620_9ACTN</name>
<proteinExistence type="predicted"/>
<evidence type="ECO:0000313" key="3">
    <source>
        <dbReference type="Proteomes" id="UP000680750"/>
    </source>
</evidence>
<reference evidence="2" key="1">
    <citation type="submission" date="2020-08" db="EMBL/GenBank/DDBJ databases">
        <title>Whole genome shotgun sequence of Actinocatenispora sera NBRC 101916.</title>
        <authorList>
            <person name="Komaki H."/>
            <person name="Tamura T."/>
        </authorList>
    </citation>
    <scope>NUCLEOTIDE SEQUENCE</scope>
    <source>
        <strain evidence="2">NBRC 101916</strain>
    </source>
</reference>
<evidence type="ECO:0000259" key="1">
    <source>
        <dbReference type="PROSITE" id="PS50943"/>
    </source>
</evidence>
<gene>
    <name evidence="2" type="ORF">Asera_46470</name>
</gene>
<dbReference type="KEGG" id="aser:Asera_46470"/>
<dbReference type="SMART" id="SM00530">
    <property type="entry name" value="HTH_XRE"/>
    <property type="match status" value="1"/>
</dbReference>
<dbReference type="InterPro" id="IPR010982">
    <property type="entry name" value="Lambda_DNA-bd_dom_sf"/>
</dbReference>
<dbReference type="GO" id="GO:0003677">
    <property type="term" value="F:DNA binding"/>
    <property type="evidence" value="ECO:0007669"/>
    <property type="project" value="InterPro"/>
</dbReference>
<dbReference type="InterPro" id="IPR001387">
    <property type="entry name" value="Cro/C1-type_HTH"/>
</dbReference>
<dbReference type="PROSITE" id="PS50943">
    <property type="entry name" value="HTH_CROC1"/>
    <property type="match status" value="1"/>
</dbReference>
<accession>A0A810L620</accession>
<evidence type="ECO:0000313" key="2">
    <source>
        <dbReference type="EMBL" id="BCJ30539.1"/>
    </source>
</evidence>
<dbReference type="Proteomes" id="UP000680750">
    <property type="component" value="Chromosome"/>
</dbReference>
<protein>
    <submittedName>
        <fullName evidence="2">Transcriptional regulator</fullName>
    </submittedName>
</protein>
<feature type="domain" description="HTH cro/C1-type" evidence="1">
    <location>
        <begin position="22"/>
        <end position="62"/>
    </location>
</feature>